<keyword evidence="1" id="KW-1133">Transmembrane helix</keyword>
<evidence type="ECO:0000256" key="1">
    <source>
        <dbReference type="SAM" id="Phobius"/>
    </source>
</evidence>
<evidence type="ECO:0000313" key="2">
    <source>
        <dbReference type="EMBL" id="CBA66753.1"/>
    </source>
</evidence>
<proteinExistence type="predicted"/>
<accession>A0A0H3N709</accession>
<evidence type="ECO:0000313" key="3">
    <source>
        <dbReference type="Proteomes" id="UP000002068"/>
    </source>
</evidence>
<feature type="transmembrane region" description="Helical" evidence="1">
    <location>
        <begin position="29"/>
        <end position="53"/>
    </location>
</feature>
<reference evidence="2 3" key="1">
    <citation type="journal article" date="2009" name="Genome Biol.">
        <title>Comparative genome and phenotypic analysis of Clostridium difficile 027 strains provides insight into the evolution of a hypervirulent bacterium.</title>
        <authorList>
            <person name="Stabler R.A."/>
            <person name="He M."/>
            <person name="Dawson L."/>
            <person name="Martin M."/>
            <person name="Valiente E."/>
            <person name="Corton C."/>
            <person name="Lawley T.D."/>
            <person name="Sebaihia M."/>
            <person name="Quail M.A."/>
            <person name="Rose G."/>
            <person name="Gerding D.N."/>
            <person name="Gibert M."/>
            <person name="Popoff M.R."/>
            <person name="Parkhill J."/>
            <person name="Dougan G."/>
            <person name="Wren B.W."/>
        </authorList>
    </citation>
    <scope>NUCLEOTIDE SEQUENCE [LARGE SCALE GENOMIC DNA]</scope>
    <source>
        <strain evidence="2 3">CD196</strain>
    </source>
</reference>
<protein>
    <submittedName>
        <fullName evidence="2">Uncharacterized protein</fullName>
    </submittedName>
</protein>
<organism evidence="2 3">
    <name type="scientific">Clostridioides difficile (strain CD196)</name>
    <name type="common">Peptoclostridium difficile</name>
    <dbReference type="NCBI Taxonomy" id="645462"/>
    <lineage>
        <taxon>Bacteria</taxon>
        <taxon>Bacillati</taxon>
        <taxon>Bacillota</taxon>
        <taxon>Clostridia</taxon>
        <taxon>Peptostreptococcales</taxon>
        <taxon>Peptostreptococcaceae</taxon>
        <taxon>Clostridioides</taxon>
    </lineage>
</organism>
<keyword evidence="1" id="KW-0472">Membrane</keyword>
<dbReference type="Proteomes" id="UP000002068">
    <property type="component" value="Chromosome"/>
</dbReference>
<gene>
    <name evidence="2" type="ordered locus">CD196_3342</name>
</gene>
<dbReference type="AlphaFoldDB" id="A0A0H3N709"/>
<name>A0A0H3N709_CLODC</name>
<dbReference type="HOGENOM" id="CLU_186091_0_0_9"/>
<dbReference type="KEGG" id="cdc:CD196_3342"/>
<dbReference type="EMBL" id="FN538970">
    <property type="protein sequence ID" value="CBA66753.1"/>
    <property type="molecule type" value="Genomic_DNA"/>
</dbReference>
<sequence>MKIFRIIYEKVKRIIYENTIYKKLLGECLMFQVINFLCLFCVGFLVLDVMIYFCKDAMDIFEGTTNVNKVKSINIWADRVRANSYSYENKIAK</sequence>
<keyword evidence="1" id="KW-0812">Transmembrane</keyword>